<evidence type="ECO:0000313" key="1">
    <source>
        <dbReference type="EMBL" id="ODG90029.1"/>
    </source>
</evidence>
<sequence length="146" mass="16975">MDIGIERIYSKSFSEKGMSDVIKWEVQPIVDQQLIKIKFINKGSLHRQGIWLRTDKGIEIPALNEEIYPSINLWEDTSPKEIICKCHSKNGYLSLYNIWDEGDGRESQSYSSGMIVEEKDGIFIYYCNDFGFETNFDDLVFSIEKL</sequence>
<proteinExistence type="predicted"/>
<name>A0ABX2ZNG0_9BACI</name>
<dbReference type="RefSeq" id="WP_069035358.1">
    <property type="nucleotide sequence ID" value="NZ_MDKC01000036.1"/>
</dbReference>
<reference evidence="1 2" key="1">
    <citation type="submission" date="2016-07" db="EMBL/GenBank/DDBJ databases">
        <authorList>
            <person name="Townsley L."/>
            <person name="Shank E.A."/>
        </authorList>
    </citation>
    <scope>NUCLEOTIDE SEQUENCE [LARGE SCALE GENOMIC DNA]</scope>
    <source>
        <strain evidence="1 2">CH01</strain>
    </source>
</reference>
<dbReference type="Proteomes" id="UP000094580">
    <property type="component" value="Unassembled WGS sequence"/>
</dbReference>
<keyword evidence="2" id="KW-1185">Reference proteome</keyword>
<organism evidence="1 2">
    <name type="scientific">Gottfriedia luciferensis</name>
    <dbReference type="NCBI Taxonomy" id="178774"/>
    <lineage>
        <taxon>Bacteria</taxon>
        <taxon>Bacillati</taxon>
        <taxon>Bacillota</taxon>
        <taxon>Bacilli</taxon>
        <taxon>Bacillales</taxon>
        <taxon>Bacillaceae</taxon>
        <taxon>Gottfriedia</taxon>
    </lineage>
</organism>
<evidence type="ECO:0000313" key="2">
    <source>
        <dbReference type="Proteomes" id="UP000094580"/>
    </source>
</evidence>
<protein>
    <recommendedName>
        <fullName evidence="3">DUF4178 domain-containing protein</fullName>
    </recommendedName>
</protein>
<accession>A0ABX2ZNG0</accession>
<gene>
    <name evidence="1" type="ORF">BED47_14285</name>
</gene>
<comment type="caution">
    <text evidence="1">The sequence shown here is derived from an EMBL/GenBank/DDBJ whole genome shotgun (WGS) entry which is preliminary data.</text>
</comment>
<evidence type="ECO:0008006" key="3">
    <source>
        <dbReference type="Google" id="ProtNLM"/>
    </source>
</evidence>
<dbReference type="EMBL" id="MDKC01000036">
    <property type="protein sequence ID" value="ODG90029.1"/>
    <property type="molecule type" value="Genomic_DNA"/>
</dbReference>